<dbReference type="EMBL" id="RWGY01000004">
    <property type="protein sequence ID" value="TVU47531.1"/>
    <property type="molecule type" value="Genomic_DNA"/>
</dbReference>
<evidence type="ECO:0000256" key="1">
    <source>
        <dbReference type="SAM" id="MobiDB-lite"/>
    </source>
</evidence>
<accession>A0A5J9WHK9</accession>
<dbReference type="Proteomes" id="UP000324897">
    <property type="component" value="Chromosome 5"/>
</dbReference>
<feature type="domain" description="DUF1618" evidence="2">
    <location>
        <begin position="195"/>
        <end position="382"/>
    </location>
</feature>
<protein>
    <recommendedName>
        <fullName evidence="2">DUF1618 domain-containing protein</fullName>
    </recommendedName>
</protein>
<dbReference type="AlphaFoldDB" id="A0A5J9WHK9"/>
<evidence type="ECO:0000259" key="2">
    <source>
        <dbReference type="Pfam" id="PF07762"/>
    </source>
</evidence>
<evidence type="ECO:0000313" key="3">
    <source>
        <dbReference type="EMBL" id="TVU47531.1"/>
    </source>
</evidence>
<dbReference type="Gramene" id="TVU47531">
    <property type="protein sequence ID" value="TVU47531"/>
    <property type="gene ID" value="EJB05_07135"/>
</dbReference>
<name>A0A5J9WHK9_9POAL</name>
<feature type="compositionally biased region" description="Acidic residues" evidence="1">
    <location>
        <begin position="271"/>
        <end position="281"/>
    </location>
</feature>
<organism evidence="3 4">
    <name type="scientific">Eragrostis curvula</name>
    <name type="common">weeping love grass</name>
    <dbReference type="NCBI Taxonomy" id="38414"/>
    <lineage>
        <taxon>Eukaryota</taxon>
        <taxon>Viridiplantae</taxon>
        <taxon>Streptophyta</taxon>
        <taxon>Embryophyta</taxon>
        <taxon>Tracheophyta</taxon>
        <taxon>Spermatophyta</taxon>
        <taxon>Magnoliopsida</taxon>
        <taxon>Liliopsida</taxon>
        <taxon>Poales</taxon>
        <taxon>Poaceae</taxon>
        <taxon>PACMAD clade</taxon>
        <taxon>Chloridoideae</taxon>
        <taxon>Eragrostideae</taxon>
        <taxon>Eragrostidinae</taxon>
        <taxon>Eragrostis</taxon>
    </lineage>
</organism>
<comment type="caution">
    <text evidence="3">The sequence shown here is derived from an EMBL/GenBank/DDBJ whole genome shotgun (WGS) entry which is preliminary data.</text>
</comment>
<dbReference type="Gene3D" id="1.10.260.200">
    <property type="match status" value="1"/>
</dbReference>
<sequence length="455" mass="51023">MPPTKHRLIGRLSSATFHAARPPAFSFFSVYCPGIPRPGKEPEDIFLKPKFVSQDADLVVLCVPRDMRARMENFFSDYFVYRVNPERPKLDLLPNPFPAALEDNEIAVLSCGDEEYVVAALRIMSGSDDSKPTFKLRLYRSTTNGETGIWTSQELSLEEPMRDKVCPIPETAERQMYHRTTKVITLGDENGTIGWVDLWRGIILCDVLSERPKLRDLPLPLPAEGNLSYFLNYWPSYFRDITVNQRKDTIKYVEMEITPPQEMFLVPSGSDDSDSDDSDSDDSVHYQGVPHSIDPGTWTATTWAMPIPAASWNDWRPGCSVSLDSLRIPSGKRRVHKSLDRILTAGCFEEQEATGARATTLSLGCLCVSYPTLSILDDDVLYILSTGTRMESIGALVNVDVRAKTLKGVQELGTNRGFYRHFRASGISQLPSFSMVQSTDVLPVVMKAYVLTKNT</sequence>
<dbReference type="PANTHER" id="PTHR33074:SF18">
    <property type="entry name" value="OS06G0718700 PROTEIN"/>
    <property type="match status" value="1"/>
</dbReference>
<feature type="non-terminal residue" evidence="3">
    <location>
        <position position="1"/>
    </location>
</feature>
<dbReference type="InterPro" id="IPR011676">
    <property type="entry name" value="DUF1618"/>
</dbReference>
<gene>
    <name evidence="3" type="ORF">EJB05_07135</name>
</gene>
<feature type="region of interest" description="Disordered" evidence="1">
    <location>
        <begin position="264"/>
        <end position="286"/>
    </location>
</feature>
<reference evidence="3 4" key="1">
    <citation type="journal article" date="2019" name="Sci. Rep.">
        <title>A high-quality genome of Eragrostis curvula grass provides insights into Poaceae evolution and supports new strategies to enhance forage quality.</title>
        <authorList>
            <person name="Carballo J."/>
            <person name="Santos B.A.C.M."/>
            <person name="Zappacosta D."/>
            <person name="Garbus I."/>
            <person name="Selva J.P."/>
            <person name="Gallo C.A."/>
            <person name="Diaz A."/>
            <person name="Albertini E."/>
            <person name="Caccamo M."/>
            <person name="Echenique V."/>
        </authorList>
    </citation>
    <scope>NUCLEOTIDE SEQUENCE [LARGE SCALE GENOMIC DNA]</scope>
    <source>
        <strain evidence="4">cv. Victoria</strain>
        <tissue evidence="3">Leaf</tissue>
    </source>
</reference>
<evidence type="ECO:0000313" key="4">
    <source>
        <dbReference type="Proteomes" id="UP000324897"/>
    </source>
</evidence>
<keyword evidence="4" id="KW-1185">Reference proteome</keyword>
<dbReference type="OrthoDB" id="611548at2759"/>
<dbReference type="Pfam" id="PF07762">
    <property type="entry name" value="DUF1618"/>
    <property type="match status" value="1"/>
</dbReference>
<dbReference type="PANTHER" id="PTHR33074">
    <property type="entry name" value="EXPRESSED PROTEIN-RELATED"/>
    <property type="match status" value="1"/>
</dbReference>
<proteinExistence type="predicted"/>